<accession>A0ABN0JJ54</accession>
<keyword evidence="1" id="KW-0732">Signal</keyword>
<dbReference type="RefSeq" id="WP_004651985.1">
    <property type="nucleotide sequence ID" value="NZ_KB849177.1"/>
</dbReference>
<evidence type="ECO:0000313" key="3">
    <source>
        <dbReference type="Proteomes" id="UP000013034"/>
    </source>
</evidence>
<protein>
    <submittedName>
        <fullName evidence="2">Uncharacterized protein</fullName>
    </submittedName>
</protein>
<feature type="signal peptide" evidence="1">
    <location>
        <begin position="1"/>
        <end position="25"/>
    </location>
</feature>
<proteinExistence type="predicted"/>
<organism evidence="2 3">
    <name type="scientific">Acinetobacter proteolyticus</name>
    <dbReference type="NCBI Taxonomy" id="1776741"/>
    <lineage>
        <taxon>Bacteria</taxon>
        <taxon>Pseudomonadati</taxon>
        <taxon>Pseudomonadota</taxon>
        <taxon>Gammaproteobacteria</taxon>
        <taxon>Moraxellales</taxon>
        <taxon>Moraxellaceae</taxon>
        <taxon>Acinetobacter</taxon>
    </lineage>
</organism>
<dbReference type="EMBL" id="APOI01000002">
    <property type="protein sequence ID" value="ENU25287.1"/>
    <property type="molecule type" value="Genomic_DNA"/>
</dbReference>
<keyword evidence="3" id="KW-1185">Reference proteome</keyword>
<sequence>MHLKLQPSIAFLCLALIYSSLSYSASPYSSTKTWPIKFEDFSSSLMQVKYNSNFLDNTLYITPSIEYIDNLKKSTPITAEHFWYSPFEWNLPRLSVKTENSTNNEILLEKVVFTVNSSQFDQTPIPIFIKDATRAVTFYNDGWGALINTEIEMGLQPESVCNENVVVSKSSFQQIKKIKVGRILESKSIEIDDLITPTLKENMRVCAVGILSYTDELKNQWRVPFRTSVRLEPPGSSMPAPPNTTYDLYLPAGKSGYTIELPISQSIPAKGTDHFQIAVYSDKSAIFNITATVFSARGKKVTKSNVKLIYFRPRSVGEPTTSLSKFKNVDSKLFNIKSLAPYINSVGYDPLHPDSFVIQATDEWMLLTDNKKITIHKKIESSLRKLKLSRASYCYLLNDKCIRTGPFDW</sequence>
<reference evidence="2 3" key="1">
    <citation type="submission" date="2013-02" db="EMBL/GenBank/DDBJ databases">
        <title>The Genome Sequence of Acinetobacter sp. NIPH 809.</title>
        <authorList>
            <consortium name="The Broad Institute Genome Sequencing Platform"/>
            <consortium name="The Broad Institute Genome Sequencing Center for Infectious Disease"/>
            <person name="Cerqueira G."/>
            <person name="Feldgarden M."/>
            <person name="Courvalin P."/>
            <person name="Perichon B."/>
            <person name="Grillot-Courvalin C."/>
            <person name="Clermont D."/>
            <person name="Rocha E."/>
            <person name="Yoon E.-J."/>
            <person name="Nemec A."/>
            <person name="Walker B."/>
            <person name="Young S.K."/>
            <person name="Zeng Q."/>
            <person name="Gargeya S."/>
            <person name="Fitzgerald M."/>
            <person name="Haas B."/>
            <person name="Abouelleil A."/>
            <person name="Alvarado L."/>
            <person name="Arachchi H.M."/>
            <person name="Berlin A.M."/>
            <person name="Chapman S.B."/>
            <person name="Dewar J."/>
            <person name="Goldberg J."/>
            <person name="Griggs A."/>
            <person name="Gujja S."/>
            <person name="Hansen M."/>
            <person name="Howarth C."/>
            <person name="Imamovic A."/>
            <person name="Larimer J."/>
            <person name="McCowan C."/>
            <person name="Murphy C."/>
            <person name="Neiman D."/>
            <person name="Pearson M."/>
            <person name="Priest M."/>
            <person name="Roberts A."/>
            <person name="Saif S."/>
            <person name="Shea T."/>
            <person name="Sisk P."/>
            <person name="Sykes S."/>
            <person name="Wortman J."/>
            <person name="Nusbaum C."/>
            <person name="Birren B."/>
        </authorList>
    </citation>
    <scope>NUCLEOTIDE SEQUENCE [LARGE SCALE GENOMIC DNA]</scope>
    <source>
        <strain evidence="2 3">NIPH 809</strain>
    </source>
</reference>
<feature type="chain" id="PRO_5047513314" evidence="1">
    <location>
        <begin position="26"/>
        <end position="409"/>
    </location>
</feature>
<comment type="caution">
    <text evidence="2">The sequence shown here is derived from an EMBL/GenBank/DDBJ whole genome shotgun (WGS) entry which is preliminary data.</text>
</comment>
<gene>
    <name evidence="2" type="ORF">F993_00061</name>
</gene>
<evidence type="ECO:0000313" key="2">
    <source>
        <dbReference type="EMBL" id="ENU25287.1"/>
    </source>
</evidence>
<dbReference type="Proteomes" id="UP000013034">
    <property type="component" value="Unassembled WGS sequence"/>
</dbReference>
<evidence type="ECO:0000256" key="1">
    <source>
        <dbReference type="SAM" id="SignalP"/>
    </source>
</evidence>
<name>A0ABN0JJ54_9GAMM</name>